<proteinExistence type="predicted"/>
<dbReference type="GO" id="GO:0004622">
    <property type="term" value="F:phosphatidylcholine lysophospholipase activity"/>
    <property type="evidence" value="ECO:0007669"/>
    <property type="project" value="TreeGrafter"/>
</dbReference>
<keyword evidence="4" id="KW-1185">Reference proteome</keyword>
<dbReference type="AlphaFoldDB" id="A0A2T5YHY0"/>
<gene>
    <name evidence="3" type="ORF">C8N40_105203</name>
</gene>
<dbReference type="RefSeq" id="WP_211318091.1">
    <property type="nucleotide sequence ID" value="NZ_QBKI01000005.1"/>
</dbReference>
<evidence type="ECO:0000313" key="4">
    <source>
        <dbReference type="Proteomes" id="UP000244225"/>
    </source>
</evidence>
<dbReference type="CDD" id="cd04501">
    <property type="entry name" value="SGNH_hydrolase_like_4"/>
    <property type="match status" value="1"/>
</dbReference>
<dbReference type="SUPFAM" id="SSF52266">
    <property type="entry name" value="SGNH hydrolase"/>
    <property type="match status" value="1"/>
</dbReference>
<evidence type="ECO:0000256" key="1">
    <source>
        <dbReference type="SAM" id="SignalP"/>
    </source>
</evidence>
<dbReference type="Gene3D" id="3.40.50.1110">
    <property type="entry name" value="SGNH hydrolase"/>
    <property type="match status" value="1"/>
</dbReference>
<feature type="domain" description="SGNH hydrolase-type esterase" evidence="2">
    <location>
        <begin position="46"/>
        <end position="209"/>
    </location>
</feature>
<dbReference type="InterPro" id="IPR013830">
    <property type="entry name" value="SGNH_hydro"/>
</dbReference>
<evidence type="ECO:0000313" key="3">
    <source>
        <dbReference type="EMBL" id="PTX18911.1"/>
    </source>
</evidence>
<dbReference type="InterPro" id="IPR036514">
    <property type="entry name" value="SGNH_hydro_sf"/>
</dbReference>
<dbReference type="PANTHER" id="PTHR30383:SF5">
    <property type="entry name" value="SGNH HYDROLASE-TYPE ESTERASE DOMAIN-CONTAINING PROTEIN"/>
    <property type="match status" value="1"/>
</dbReference>
<dbReference type="PANTHER" id="PTHR30383">
    <property type="entry name" value="THIOESTERASE 1/PROTEASE 1/LYSOPHOSPHOLIPASE L1"/>
    <property type="match status" value="1"/>
</dbReference>
<evidence type="ECO:0000259" key="2">
    <source>
        <dbReference type="Pfam" id="PF13472"/>
    </source>
</evidence>
<reference evidence="3 4" key="1">
    <citation type="submission" date="2018-04" db="EMBL/GenBank/DDBJ databases">
        <title>Genomic Encyclopedia of Archaeal and Bacterial Type Strains, Phase II (KMG-II): from individual species to whole genera.</title>
        <authorList>
            <person name="Goeker M."/>
        </authorList>
    </citation>
    <scope>NUCLEOTIDE SEQUENCE [LARGE SCALE GENOMIC DNA]</scope>
    <source>
        <strain evidence="3 4">DSM 100162</strain>
    </source>
</reference>
<name>A0A2T5YHY0_9BACT</name>
<protein>
    <submittedName>
        <fullName evidence="3">Lysophospholipase L1-like esterase</fullName>
    </submittedName>
</protein>
<accession>A0A2T5YHY0</accession>
<dbReference type="Proteomes" id="UP000244225">
    <property type="component" value="Unassembled WGS sequence"/>
</dbReference>
<keyword evidence="1" id="KW-0732">Signal</keyword>
<feature type="chain" id="PRO_5015445666" evidence="1">
    <location>
        <begin position="20"/>
        <end position="233"/>
    </location>
</feature>
<sequence length="233" mass="25715">MKRILLSLALLSMTATAYAQDWPNLQKYEAANQQVIASATPPKAVFMGNSITEGWWQQRPEFFEKHGFVGRGIGGQTTPQMLIRFTPDVLDLKPQVVVILAGTNDIAGNTGPSTVKMITDNLAAMAQLAKANGVKVVLSSILPVKEYPWSKEADAVGMIAQVNAWMKRYAEEQGFVYLDYFPAMADKEQGLKKEYSGDGVHPNLEGYAVMEPLVLQAVKKASRQELKPRARKN</sequence>
<comment type="caution">
    <text evidence="3">The sequence shown here is derived from an EMBL/GenBank/DDBJ whole genome shotgun (WGS) entry which is preliminary data.</text>
</comment>
<dbReference type="EMBL" id="QBKI01000005">
    <property type="protein sequence ID" value="PTX18911.1"/>
    <property type="molecule type" value="Genomic_DNA"/>
</dbReference>
<dbReference type="Pfam" id="PF13472">
    <property type="entry name" value="Lipase_GDSL_2"/>
    <property type="match status" value="1"/>
</dbReference>
<feature type="signal peptide" evidence="1">
    <location>
        <begin position="1"/>
        <end position="19"/>
    </location>
</feature>
<dbReference type="InterPro" id="IPR051532">
    <property type="entry name" value="Ester_Hydrolysis_Enzymes"/>
</dbReference>
<organism evidence="3 4">
    <name type="scientific">Pontibacter mucosus</name>
    <dbReference type="NCBI Taxonomy" id="1649266"/>
    <lineage>
        <taxon>Bacteria</taxon>
        <taxon>Pseudomonadati</taxon>
        <taxon>Bacteroidota</taxon>
        <taxon>Cytophagia</taxon>
        <taxon>Cytophagales</taxon>
        <taxon>Hymenobacteraceae</taxon>
        <taxon>Pontibacter</taxon>
    </lineage>
</organism>